<comment type="catalytic activity">
    <reaction evidence="5">
        <text>S-adenosyl 3-(methylsulfanyl)propylamine + putrescine = S-methyl-5'-thioadenosine + spermidine + H(+)</text>
        <dbReference type="Rhea" id="RHEA:12721"/>
        <dbReference type="ChEBI" id="CHEBI:15378"/>
        <dbReference type="ChEBI" id="CHEBI:17509"/>
        <dbReference type="ChEBI" id="CHEBI:57443"/>
        <dbReference type="ChEBI" id="CHEBI:57834"/>
        <dbReference type="ChEBI" id="CHEBI:326268"/>
        <dbReference type="EC" id="2.5.1.16"/>
    </reaction>
</comment>
<evidence type="ECO:0000259" key="9">
    <source>
        <dbReference type="PROSITE" id="PS51006"/>
    </source>
</evidence>
<evidence type="ECO:0000256" key="4">
    <source>
        <dbReference type="ARBA" id="ARBA00022679"/>
    </source>
</evidence>
<feature type="domain" description="PABS" evidence="9">
    <location>
        <begin position="598"/>
        <end position="704"/>
    </location>
</feature>
<dbReference type="EMBL" id="BKCJ010009847">
    <property type="protein sequence ID" value="GEU88898.1"/>
    <property type="molecule type" value="Genomic_DNA"/>
</dbReference>
<organism evidence="10">
    <name type="scientific">Tanacetum cinerariifolium</name>
    <name type="common">Dalmatian daisy</name>
    <name type="synonym">Chrysanthemum cinerariifolium</name>
    <dbReference type="NCBI Taxonomy" id="118510"/>
    <lineage>
        <taxon>Eukaryota</taxon>
        <taxon>Viridiplantae</taxon>
        <taxon>Streptophyta</taxon>
        <taxon>Embryophyta</taxon>
        <taxon>Tracheophyta</taxon>
        <taxon>Spermatophyta</taxon>
        <taxon>Magnoliopsida</taxon>
        <taxon>eudicotyledons</taxon>
        <taxon>Gunneridae</taxon>
        <taxon>Pentapetalae</taxon>
        <taxon>asterids</taxon>
        <taxon>campanulids</taxon>
        <taxon>Asterales</taxon>
        <taxon>Asteraceae</taxon>
        <taxon>Asteroideae</taxon>
        <taxon>Anthemideae</taxon>
        <taxon>Anthemidinae</taxon>
        <taxon>Tanacetum</taxon>
    </lineage>
</organism>
<dbReference type="GO" id="GO:0005829">
    <property type="term" value="C:cytosol"/>
    <property type="evidence" value="ECO:0007669"/>
    <property type="project" value="TreeGrafter"/>
</dbReference>
<evidence type="ECO:0000256" key="6">
    <source>
        <dbReference type="PROSITE-ProRule" id="PRU00354"/>
    </source>
</evidence>
<dbReference type="GO" id="GO:0008295">
    <property type="term" value="P:spermidine biosynthetic process"/>
    <property type="evidence" value="ECO:0007669"/>
    <property type="project" value="TreeGrafter"/>
</dbReference>
<dbReference type="Pfam" id="PF01564">
    <property type="entry name" value="Spermine_synth"/>
    <property type="match status" value="1"/>
</dbReference>
<dbReference type="InterPro" id="IPR035246">
    <property type="entry name" value="Spermidine_synt_N"/>
</dbReference>
<evidence type="ECO:0000256" key="5">
    <source>
        <dbReference type="ARBA" id="ARBA00049307"/>
    </source>
</evidence>
<keyword evidence="4 6" id="KW-0808">Transferase</keyword>
<dbReference type="InterPro" id="IPR030374">
    <property type="entry name" value="PABS"/>
</dbReference>
<comment type="caution">
    <text evidence="6">Lacks conserved residue(s) required for the propagation of feature annotation.</text>
</comment>
<dbReference type="Pfam" id="PF17284">
    <property type="entry name" value="Spermine_synt_N"/>
    <property type="match status" value="1"/>
</dbReference>
<dbReference type="Gene3D" id="2.30.140.10">
    <property type="entry name" value="Spermidine synthase, tetramerisation domain"/>
    <property type="match status" value="1"/>
</dbReference>
<name>A0A6L2NRC6_TANCI</name>
<proteinExistence type="inferred from homology"/>
<reference evidence="10" key="1">
    <citation type="journal article" date="2019" name="Sci. Rep.">
        <title>Draft genome of Tanacetum cinerariifolium, the natural source of mosquito coil.</title>
        <authorList>
            <person name="Yamashiro T."/>
            <person name="Shiraishi A."/>
            <person name="Satake H."/>
            <person name="Nakayama K."/>
        </authorList>
    </citation>
    <scope>NUCLEOTIDE SEQUENCE</scope>
</reference>
<dbReference type="PROSITE" id="PS01330">
    <property type="entry name" value="PABS_1"/>
    <property type="match status" value="1"/>
</dbReference>
<feature type="compositionally biased region" description="Polar residues" evidence="8">
    <location>
        <begin position="272"/>
        <end position="283"/>
    </location>
</feature>
<dbReference type="PANTHER" id="PTHR11558:SF11">
    <property type="entry name" value="SPERMIDINE SYNTHASE"/>
    <property type="match status" value="1"/>
</dbReference>
<gene>
    <name evidence="10" type="ORF">Tci_060876</name>
</gene>
<sequence length="731" mass="82970">MAMLTMRAMRFLKNTERKFSLNGNETIRFDKSKAECYNFHKIGHFARECQALRSQDTKHKESTRRIMPVETPASAAFVSCDRLGGYDCSDQAKDGSTNFALIAYSFTSSNPKIIDKCKTGLGYNVVPPPYIGNFLPPKPDFSVLEEFMNELIVTEPTFKKPVCETSEAKASADKPKVLKVNGIRHKLTTVGFEANDVDMTYYCQLKINDARHKLLLIYVTPSHTKKIFRNMKRVGKGFSGRDTPLFLTMMVQDQEDMGEGSTNPTDPHHTPTIIQLTISQPQKTKQHRKPRRKVTEVRQPSDPTSVANEVVNEDRGNISKTQSKATPNEPGSQGTSLGGGPSLKLTELMELCTKLQQRVLDLKTIKTTQAMEIKSLKRRVNKLERRKRSRTHRLKRLYKVRLSTRVESSKDEGLGEEDASKQGRIVDIDANKDITLVSTHDEQMCDVDQDLGGEENHDDVQAKIDADYQLAERLQAKEQQEFNDEDKAKLFMQLLKKRKKFFDAKRAGEKRNKPPTQAQQRKIICTYLKNIKGKKITDLKNKSFDSIQKMFNKAFKRVNIFVDYRTDWLKRVLRKQKHKLPVLAGAAGGLGAIGAMGASYYSSYNHNRCKDGEAHTLKLEKVLIEGKSDYQNVMVFQSATYRKVLVLDGVIQLTERDECAYQEMITHLPLCSIPNPKKVLVIGGGDGGVLREVARHSSVEHIDIWDVEIDRPIKDLQDQVTHSLFCSSYII</sequence>
<keyword evidence="6" id="KW-0620">Polyamine biosynthesis</keyword>
<dbReference type="PANTHER" id="PTHR11558">
    <property type="entry name" value="SPERMIDINE/SPERMINE SYNTHASE"/>
    <property type="match status" value="1"/>
</dbReference>
<evidence type="ECO:0000256" key="1">
    <source>
        <dbReference type="ARBA" id="ARBA00005123"/>
    </source>
</evidence>
<dbReference type="Gene3D" id="3.40.50.150">
    <property type="entry name" value="Vaccinia Virus protein VP39"/>
    <property type="match status" value="1"/>
</dbReference>
<evidence type="ECO:0000256" key="8">
    <source>
        <dbReference type="SAM" id="MobiDB-lite"/>
    </source>
</evidence>
<dbReference type="InterPro" id="IPR037163">
    <property type="entry name" value="Spermidine_synt_N_sf"/>
</dbReference>
<dbReference type="EC" id="2.5.1.16" evidence="3"/>
<dbReference type="SUPFAM" id="SSF53335">
    <property type="entry name" value="S-adenosyl-L-methionine-dependent methyltransferases"/>
    <property type="match status" value="1"/>
</dbReference>
<evidence type="ECO:0000313" key="10">
    <source>
        <dbReference type="EMBL" id="GEU88898.1"/>
    </source>
</evidence>
<protein>
    <recommendedName>
        <fullName evidence="3">spermidine synthase</fullName>
        <ecNumber evidence="3">2.5.1.16</ecNumber>
    </recommendedName>
</protein>
<comment type="pathway">
    <text evidence="1">Amine and polyamine biosynthesis; spermidine biosynthesis; spermidine from putrescine: step 1/1.</text>
</comment>
<feature type="coiled-coil region" evidence="7">
    <location>
        <begin position="366"/>
        <end position="393"/>
    </location>
</feature>
<dbReference type="AlphaFoldDB" id="A0A6L2NRC6"/>
<dbReference type="InterPro" id="IPR001045">
    <property type="entry name" value="Spermi_synthase"/>
</dbReference>
<evidence type="ECO:0000256" key="3">
    <source>
        <dbReference type="ARBA" id="ARBA00012455"/>
    </source>
</evidence>
<dbReference type="PROSITE" id="PS51006">
    <property type="entry name" value="PABS_2"/>
    <property type="match status" value="1"/>
</dbReference>
<comment type="caution">
    <text evidence="10">The sequence shown here is derived from an EMBL/GenBank/DDBJ whole genome shotgun (WGS) entry which is preliminary data.</text>
</comment>
<dbReference type="InterPro" id="IPR029063">
    <property type="entry name" value="SAM-dependent_MTases_sf"/>
</dbReference>
<feature type="compositionally biased region" description="Polar residues" evidence="8">
    <location>
        <begin position="318"/>
        <end position="335"/>
    </location>
</feature>
<feature type="region of interest" description="Disordered" evidence="8">
    <location>
        <begin position="255"/>
        <end position="342"/>
    </location>
</feature>
<dbReference type="InterPro" id="IPR030373">
    <property type="entry name" value="PABS_CS"/>
</dbReference>
<dbReference type="GO" id="GO:0004766">
    <property type="term" value="F:spermidine synthase activity"/>
    <property type="evidence" value="ECO:0007669"/>
    <property type="project" value="UniProtKB-EC"/>
</dbReference>
<accession>A0A6L2NRC6</accession>
<comment type="similarity">
    <text evidence="2">Belongs to the spermidine/spermine synthase family.</text>
</comment>
<keyword evidence="7" id="KW-0175">Coiled coil</keyword>
<evidence type="ECO:0000256" key="7">
    <source>
        <dbReference type="SAM" id="Coils"/>
    </source>
</evidence>
<evidence type="ECO:0000256" key="2">
    <source>
        <dbReference type="ARBA" id="ARBA00007867"/>
    </source>
</evidence>